<evidence type="ECO:0000313" key="5">
    <source>
        <dbReference type="EMBL" id="SHE47564.1"/>
    </source>
</evidence>
<evidence type="ECO:0000259" key="4">
    <source>
        <dbReference type="PROSITE" id="PS51084"/>
    </source>
</evidence>
<proteinExistence type="predicted"/>
<protein>
    <submittedName>
        <fullName evidence="5">Histidine triad (HIT) family protein</fullName>
    </submittedName>
</protein>
<organism evidence="5 6">
    <name type="scientific">Dysgonomonas macrotermitis</name>
    <dbReference type="NCBI Taxonomy" id="1346286"/>
    <lineage>
        <taxon>Bacteria</taxon>
        <taxon>Pseudomonadati</taxon>
        <taxon>Bacteroidota</taxon>
        <taxon>Bacteroidia</taxon>
        <taxon>Bacteroidales</taxon>
        <taxon>Dysgonomonadaceae</taxon>
        <taxon>Dysgonomonas</taxon>
    </lineage>
</organism>
<sequence>MSSIFSKIVKGDLPSYKIAESDKFFAFLDIDPMAKGHVLVVPKEETDYIFDLSDELLAEMMVYSKKVAKAISNAIPCQRVGVMVVGLEVPHAHIHLIPINKESDMNLSNPGLSLEKEEFERIADAIATEFAKL</sequence>
<evidence type="ECO:0000256" key="1">
    <source>
        <dbReference type="PIRSR" id="PIRSR601310-1"/>
    </source>
</evidence>
<feature type="active site" description="Tele-AMP-histidine intermediate" evidence="1">
    <location>
        <position position="93"/>
    </location>
</feature>
<dbReference type="Pfam" id="PF01230">
    <property type="entry name" value="HIT"/>
    <property type="match status" value="1"/>
</dbReference>
<keyword evidence="6" id="KW-1185">Reference proteome</keyword>
<dbReference type="AlphaFoldDB" id="A0A1M4TT41"/>
<gene>
    <name evidence="5" type="ORF">SAMN05444362_101410</name>
</gene>
<dbReference type="GO" id="GO:0009117">
    <property type="term" value="P:nucleotide metabolic process"/>
    <property type="evidence" value="ECO:0007669"/>
    <property type="project" value="TreeGrafter"/>
</dbReference>
<dbReference type="PANTHER" id="PTHR46648:SF1">
    <property type="entry name" value="ADENOSINE 5'-MONOPHOSPHORAMIDASE HNT1"/>
    <property type="match status" value="1"/>
</dbReference>
<name>A0A1M4TT41_9BACT</name>
<dbReference type="RefSeq" id="WP_062175493.1">
    <property type="nucleotide sequence ID" value="NZ_BBXL01000001.1"/>
</dbReference>
<dbReference type="InterPro" id="IPR011146">
    <property type="entry name" value="HIT-like"/>
</dbReference>
<evidence type="ECO:0000313" key="6">
    <source>
        <dbReference type="Proteomes" id="UP000184480"/>
    </source>
</evidence>
<dbReference type="STRING" id="1346286.SAMN05444362_101410"/>
<feature type="domain" description="HIT" evidence="4">
    <location>
        <begin position="4"/>
        <end position="107"/>
    </location>
</feature>
<dbReference type="PANTHER" id="PTHR46648">
    <property type="entry name" value="HIT FAMILY PROTEIN 1"/>
    <property type="match status" value="1"/>
</dbReference>
<dbReference type="InterPro" id="IPR001310">
    <property type="entry name" value="Histidine_triad_HIT"/>
</dbReference>
<dbReference type="InterPro" id="IPR036265">
    <property type="entry name" value="HIT-like_sf"/>
</dbReference>
<dbReference type="GO" id="GO:0003824">
    <property type="term" value="F:catalytic activity"/>
    <property type="evidence" value="ECO:0007669"/>
    <property type="project" value="InterPro"/>
</dbReference>
<dbReference type="EMBL" id="FQUC01000001">
    <property type="protein sequence ID" value="SHE47564.1"/>
    <property type="molecule type" value="Genomic_DNA"/>
</dbReference>
<evidence type="ECO:0000256" key="3">
    <source>
        <dbReference type="PROSITE-ProRule" id="PRU00464"/>
    </source>
</evidence>
<evidence type="ECO:0000256" key="2">
    <source>
        <dbReference type="PIRSR" id="PIRSR601310-3"/>
    </source>
</evidence>
<dbReference type="Gene3D" id="3.30.428.10">
    <property type="entry name" value="HIT-like"/>
    <property type="match status" value="1"/>
</dbReference>
<feature type="short sequence motif" description="Histidine triad motif" evidence="2 3">
    <location>
        <begin position="91"/>
        <end position="95"/>
    </location>
</feature>
<dbReference type="OrthoDB" id="9784774at2"/>
<reference evidence="6" key="1">
    <citation type="submission" date="2016-11" db="EMBL/GenBank/DDBJ databases">
        <authorList>
            <person name="Varghese N."/>
            <person name="Submissions S."/>
        </authorList>
    </citation>
    <scope>NUCLEOTIDE SEQUENCE [LARGE SCALE GENOMIC DNA]</scope>
    <source>
        <strain evidence="6">DSM 27370</strain>
    </source>
</reference>
<dbReference type="Proteomes" id="UP000184480">
    <property type="component" value="Unassembled WGS sequence"/>
</dbReference>
<accession>A0A1M4TT41</accession>
<dbReference type="PRINTS" id="PR00332">
    <property type="entry name" value="HISTRIAD"/>
</dbReference>
<dbReference type="SUPFAM" id="SSF54197">
    <property type="entry name" value="HIT-like"/>
    <property type="match status" value="1"/>
</dbReference>
<dbReference type="PROSITE" id="PS51084">
    <property type="entry name" value="HIT_2"/>
    <property type="match status" value="1"/>
</dbReference>